<dbReference type="AlphaFoldDB" id="A0AAD4LFZ4"/>
<comment type="caution">
    <text evidence="4">The sequence shown here is derived from an EMBL/GenBank/DDBJ whole genome shotgun (WGS) entry which is preliminary data.</text>
</comment>
<evidence type="ECO:0000256" key="2">
    <source>
        <dbReference type="ARBA" id="ARBA00023445"/>
    </source>
</evidence>
<protein>
    <recommendedName>
        <fullName evidence="3">NAD-dependent epimerase/dehydratase domain-containing protein</fullName>
    </recommendedName>
</protein>
<dbReference type="InterPro" id="IPR050425">
    <property type="entry name" value="NAD(P)_dehydrat-like"/>
</dbReference>
<proteinExistence type="inferred from homology"/>
<evidence type="ECO:0000259" key="3">
    <source>
        <dbReference type="Pfam" id="PF01370"/>
    </source>
</evidence>
<feature type="domain" description="NAD-dependent epimerase/dehydratase" evidence="3">
    <location>
        <begin position="5"/>
        <end position="249"/>
    </location>
</feature>
<dbReference type="SUPFAM" id="SSF51735">
    <property type="entry name" value="NAD(P)-binding Rossmann-fold domains"/>
    <property type="match status" value="1"/>
</dbReference>
<evidence type="ECO:0000256" key="1">
    <source>
        <dbReference type="ARBA" id="ARBA00023002"/>
    </source>
</evidence>
<evidence type="ECO:0000313" key="5">
    <source>
        <dbReference type="Proteomes" id="UP001201163"/>
    </source>
</evidence>
<keyword evidence="1" id="KW-0560">Oxidoreductase</keyword>
<dbReference type="PANTHER" id="PTHR10366:SF562">
    <property type="entry name" value="ALDEHYDE REDUCTASE II (AFU_ORTHOLOGUE AFUA_1G11360)"/>
    <property type="match status" value="1"/>
</dbReference>
<dbReference type="Gene3D" id="3.40.50.720">
    <property type="entry name" value="NAD(P)-binding Rossmann-like Domain"/>
    <property type="match status" value="1"/>
</dbReference>
<evidence type="ECO:0000313" key="4">
    <source>
        <dbReference type="EMBL" id="KAH8990852.1"/>
    </source>
</evidence>
<gene>
    <name evidence="4" type="ORF">EDB92DRAFT_1946378</name>
</gene>
<name>A0AAD4LFZ4_9AGAM</name>
<dbReference type="GO" id="GO:0016616">
    <property type="term" value="F:oxidoreductase activity, acting on the CH-OH group of donors, NAD or NADP as acceptor"/>
    <property type="evidence" value="ECO:0007669"/>
    <property type="project" value="TreeGrafter"/>
</dbReference>
<dbReference type="EMBL" id="JAKELL010000029">
    <property type="protein sequence ID" value="KAH8990852.1"/>
    <property type="molecule type" value="Genomic_DNA"/>
</dbReference>
<comment type="similarity">
    <text evidence="2">Belongs to the NAD(P)-dependent epimerase/dehydratase family. Dihydroflavonol-4-reductase subfamily.</text>
</comment>
<accession>A0AAD4LFZ4</accession>
<reference evidence="4" key="1">
    <citation type="submission" date="2022-01" db="EMBL/GenBank/DDBJ databases">
        <title>Comparative genomics reveals a dynamic genome evolution in the ectomycorrhizal milk-cap (Lactarius) mushrooms.</title>
        <authorList>
            <consortium name="DOE Joint Genome Institute"/>
            <person name="Lebreton A."/>
            <person name="Tang N."/>
            <person name="Kuo A."/>
            <person name="LaButti K."/>
            <person name="Drula E."/>
            <person name="Barry K."/>
            <person name="Clum A."/>
            <person name="Lipzen A."/>
            <person name="Mousain D."/>
            <person name="Ng V."/>
            <person name="Wang R."/>
            <person name="Wang X."/>
            <person name="Dai Y."/>
            <person name="Henrissat B."/>
            <person name="Grigoriev I.V."/>
            <person name="Guerin-Laguette A."/>
            <person name="Yu F."/>
            <person name="Martin F.M."/>
        </authorList>
    </citation>
    <scope>NUCLEOTIDE SEQUENCE</scope>
    <source>
        <strain evidence="4">QP</strain>
    </source>
</reference>
<dbReference type="Pfam" id="PF01370">
    <property type="entry name" value="Epimerase"/>
    <property type="match status" value="1"/>
</dbReference>
<sequence length="345" mass="38322">MADIVLITEASGYTGSHIVEHLLKAGYRVRGTVKPGRVSALRMAYLEYQDRFEAVGVTDLEHDDLTDIFRGVSTLVVASLPPVRGRTTEEARSTVESASSGTKHLLAYAQAASVKKIVYTGSFQNAFHPSDSWNPITITEDDWNPQTEDDCNKLGLHPWCLHTAASVIAERELWKFADVQPGSRLLPGFTFGPYGRGQAIDQHRSGTFAWISELLHGRPGRPMRPNAPPFSPNYVHVADVARAHVAALRVGPLDRPRRRKRVLLVAGYVLWPEVVAHLSEAMPEIRERLPSLAGGPGPRQVSSFARFETRNAREILGIEEYKGWKEAVEDAVKDVLRVESRMTDL</sequence>
<dbReference type="InterPro" id="IPR001509">
    <property type="entry name" value="Epimerase_deHydtase"/>
</dbReference>
<organism evidence="4 5">
    <name type="scientific">Lactarius akahatsu</name>
    <dbReference type="NCBI Taxonomy" id="416441"/>
    <lineage>
        <taxon>Eukaryota</taxon>
        <taxon>Fungi</taxon>
        <taxon>Dikarya</taxon>
        <taxon>Basidiomycota</taxon>
        <taxon>Agaricomycotina</taxon>
        <taxon>Agaricomycetes</taxon>
        <taxon>Russulales</taxon>
        <taxon>Russulaceae</taxon>
        <taxon>Lactarius</taxon>
    </lineage>
</organism>
<keyword evidence="5" id="KW-1185">Reference proteome</keyword>
<dbReference type="InterPro" id="IPR036291">
    <property type="entry name" value="NAD(P)-bd_dom_sf"/>
</dbReference>
<dbReference type="PANTHER" id="PTHR10366">
    <property type="entry name" value="NAD DEPENDENT EPIMERASE/DEHYDRATASE"/>
    <property type="match status" value="1"/>
</dbReference>
<dbReference type="Proteomes" id="UP001201163">
    <property type="component" value="Unassembled WGS sequence"/>
</dbReference>